<proteinExistence type="predicted"/>
<dbReference type="AlphaFoldDB" id="X1DLQ4"/>
<dbReference type="InterPro" id="IPR001203">
    <property type="entry name" value="OxRdtase_Ald_Fedxn_C"/>
</dbReference>
<evidence type="ECO:0000313" key="2">
    <source>
        <dbReference type="EMBL" id="GAH21122.1"/>
    </source>
</evidence>
<dbReference type="InterPro" id="IPR013985">
    <property type="entry name" value="Ald_Fedxn_OxRdtase_dom3"/>
</dbReference>
<reference evidence="2" key="1">
    <citation type="journal article" date="2014" name="Front. Microbiol.">
        <title>High frequency of phylogenetically diverse reductive dehalogenase-homologous genes in deep subseafloor sedimentary metagenomes.</title>
        <authorList>
            <person name="Kawai M."/>
            <person name="Futagami T."/>
            <person name="Toyoda A."/>
            <person name="Takaki Y."/>
            <person name="Nishi S."/>
            <person name="Hori S."/>
            <person name="Arai W."/>
            <person name="Tsubouchi T."/>
            <person name="Morono Y."/>
            <person name="Uchiyama I."/>
            <person name="Ito T."/>
            <person name="Fujiyama A."/>
            <person name="Inagaki F."/>
            <person name="Takami H."/>
        </authorList>
    </citation>
    <scope>NUCLEOTIDE SEQUENCE</scope>
    <source>
        <strain evidence="2">Expedition CK06-06</strain>
    </source>
</reference>
<comment type="caution">
    <text evidence="2">The sequence shown here is derived from an EMBL/GenBank/DDBJ whole genome shotgun (WGS) entry which is preliminary data.</text>
</comment>
<dbReference type="GO" id="GO:0051536">
    <property type="term" value="F:iron-sulfur cluster binding"/>
    <property type="evidence" value="ECO:0007669"/>
    <property type="project" value="InterPro"/>
</dbReference>
<feature type="domain" description="Aldehyde ferredoxin oxidoreductase C-terminal" evidence="1">
    <location>
        <begin position="3"/>
        <end position="64"/>
    </location>
</feature>
<sequence length="65" mass="7439">LNNIRDGYSKATDILPKKMFQVAKEGFRAGKAIPFEDLMKDYYALRGWDENGAPTKETMERLNLA</sequence>
<dbReference type="Gene3D" id="1.10.599.10">
    <property type="entry name" value="Aldehyde Ferredoxin Oxidoreductase Protein, subunit A, domain 3"/>
    <property type="match status" value="1"/>
</dbReference>
<protein>
    <recommendedName>
        <fullName evidence="1">Aldehyde ferredoxin oxidoreductase C-terminal domain-containing protein</fullName>
    </recommendedName>
</protein>
<name>X1DLQ4_9ZZZZ</name>
<dbReference type="GO" id="GO:0009055">
    <property type="term" value="F:electron transfer activity"/>
    <property type="evidence" value="ECO:0007669"/>
    <property type="project" value="InterPro"/>
</dbReference>
<dbReference type="Pfam" id="PF01314">
    <property type="entry name" value="AFOR_C"/>
    <property type="match status" value="1"/>
</dbReference>
<organism evidence="2">
    <name type="scientific">marine sediment metagenome</name>
    <dbReference type="NCBI Taxonomy" id="412755"/>
    <lineage>
        <taxon>unclassified sequences</taxon>
        <taxon>metagenomes</taxon>
        <taxon>ecological metagenomes</taxon>
    </lineage>
</organism>
<accession>X1DLQ4</accession>
<gene>
    <name evidence="2" type="ORF">S03H2_09041</name>
</gene>
<dbReference type="EMBL" id="BARU01004513">
    <property type="protein sequence ID" value="GAH21122.1"/>
    <property type="molecule type" value="Genomic_DNA"/>
</dbReference>
<dbReference type="InterPro" id="IPR036021">
    <property type="entry name" value="Tungsten_al_ferr_oxy-like_C"/>
</dbReference>
<dbReference type="GO" id="GO:0016625">
    <property type="term" value="F:oxidoreductase activity, acting on the aldehyde or oxo group of donors, iron-sulfur protein as acceptor"/>
    <property type="evidence" value="ECO:0007669"/>
    <property type="project" value="InterPro"/>
</dbReference>
<feature type="non-terminal residue" evidence="2">
    <location>
        <position position="1"/>
    </location>
</feature>
<evidence type="ECO:0000259" key="1">
    <source>
        <dbReference type="Pfam" id="PF01314"/>
    </source>
</evidence>
<dbReference type="SUPFAM" id="SSF48310">
    <property type="entry name" value="Aldehyde ferredoxin oxidoreductase, C-terminal domains"/>
    <property type="match status" value="1"/>
</dbReference>